<name>A0A7Z2YFC3_9VIBR</name>
<feature type="transmembrane region" description="Helical" evidence="1">
    <location>
        <begin position="954"/>
        <end position="976"/>
    </location>
</feature>
<dbReference type="InterPro" id="IPR027463">
    <property type="entry name" value="AcrB_DN_DC_subdom"/>
</dbReference>
<dbReference type="RefSeq" id="WP_164649885.1">
    <property type="nucleotide sequence ID" value="NZ_CP047476.1"/>
</dbReference>
<feature type="transmembrane region" description="Helical" evidence="1">
    <location>
        <begin position="360"/>
        <end position="380"/>
    </location>
</feature>
<evidence type="ECO:0000313" key="2">
    <source>
        <dbReference type="EMBL" id="QIA64985.1"/>
    </source>
</evidence>
<dbReference type="SUPFAM" id="SSF82693">
    <property type="entry name" value="Multidrug efflux transporter AcrB pore domain, PN1, PN2, PC1 and PC2 subdomains"/>
    <property type="match status" value="3"/>
</dbReference>
<dbReference type="PANTHER" id="PTHR32063">
    <property type="match status" value="1"/>
</dbReference>
<dbReference type="Gene3D" id="3.30.2090.10">
    <property type="entry name" value="Multidrug efflux transporter AcrB TolC docking domain, DN and DC subdomains"/>
    <property type="match status" value="2"/>
</dbReference>
<evidence type="ECO:0000313" key="3">
    <source>
        <dbReference type="Proteomes" id="UP000464262"/>
    </source>
</evidence>
<feature type="transmembrane region" description="Helical" evidence="1">
    <location>
        <begin position="334"/>
        <end position="353"/>
    </location>
</feature>
<dbReference type="PANTHER" id="PTHR32063:SF14">
    <property type="entry name" value="BLL4319 PROTEIN"/>
    <property type="match status" value="1"/>
</dbReference>
<dbReference type="Proteomes" id="UP000464262">
    <property type="component" value="Chromosome 2"/>
</dbReference>
<feature type="transmembrane region" description="Helical" evidence="1">
    <location>
        <begin position="525"/>
        <end position="546"/>
    </location>
</feature>
<feature type="transmembrane region" description="Helical" evidence="1">
    <location>
        <begin position="879"/>
        <end position="899"/>
    </location>
</feature>
<reference evidence="2 3" key="1">
    <citation type="submission" date="2020-01" db="EMBL/GenBank/DDBJ databases">
        <title>Whole genome and functional gene identification of agarase of Vibrio HN897.</title>
        <authorList>
            <person name="Liu Y."/>
            <person name="Zhao Z."/>
        </authorList>
    </citation>
    <scope>NUCLEOTIDE SEQUENCE [LARGE SCALE GENOMIC DNA]</scope>
    <source>
        <strain evidence="2 3">HN897</strain>
    </source>
</reference>
<dbReference type="GO" id="GO:0042910">
    <property type="term" value="F:xenobiotic transmembrane transporter activity"/>
    <property type="evidence" value="ECO:0007669"/>
    <property type="project" value="TreeGrafter"/>
</dbReference>
<dbReference type="Gene3D" id="3.30.70.1440">
    <property type="entry name" value="Multidrug efflux transporter AcrB pore domain"/>
    <property type="match status" value="1"/>
</dbReference>
<proteinExistence type="predicted"/>
<accession>A0A7Z2YFC3</accession>
<feature type="transmembrane region" description="Helical" evidence="1">
    <location>
        <begin position="982"/>
        <end position="1005"/>
    </location>
</feature>
<keyword evidence="1" id="KW-0812">Transmembrane</keyword>
<keyword evidence="1" id="KW-0472">Membrane</keyword>
<dbReference type="AlphaFoldDB" id="A0A7Z2YFC3"/>
<dbReference type="PRINTS" id="PR00702">
    <property type="entry name" value="ACRIFLAVINRP"/>
</dbReference>
<dbReference type="InterPro" id="IPR001036">
    <property type="entry name" value="Acrflvin-R"/>
</dbReference>
<sequence length="1033" mass="112489">MLLSDLSIKRPVVACVINLLLIVFGVLAFNNIPLREYPDVAPPIVSVRANYAGASADIMESRVIKVIEDQLSGIDGIRSIEGNASEGRANIKVEFEASRDIEAAANDVRDSVARAQRQLPASMDPPTVTKSDSDGDGVISFAVSSDSLSSVELSDYIERQFVQPLSLLDGVSSIELRGDQTYALLVHLDPIAMASRNVTVADIEAALRSENLEAPAGNLYDPARSYTLRLERSYLTAEDYQRLIIRRNLDGSILYLSDVADVTTGAKNDLRTLRVDGRSMVMMEFLKQSQANTLDVVNGIKAEIQRLTPFLPEGMTIQPLSDSSVFIDSAISEVYTTLAVTSILVILVIYTFLGSARATLIPAVSVPVSLIATFAVLALFGYSINLITLLALVLAVGLLVDDAIVVLENIVRRVDMGEPAMLAAYRGTKEVGMAVISTTAVLVAVFVPITLLTGTVGMLFKEYAITLAGAVVISSIVALTMGPVLGSRLLSVNVKPGKLHDFTESIFKRLEQNYRDLITRLLKHSWVAALLVVVSMGFIALVYHTLPQSFVAREDKGRLMVMLRATEGTGFDAMQPYVGEIEDRMALLMAPEGPIETMAIRAPGRRGEHEIMLIIDLVDWSERDQSVFEVGNTIRRQLTPMVDLRISPVVPTSFGSRARSPVQLVIGGGSYEQVKEWTDKVISIASENPNLLDLDTDYNETTPRLRTQINQAYAHELGIPVSEIANTLETVLAGKNITTYIENGEEYDVHVRAPRDAFNSITDLAMIQVRSQNTGELVRLDKLVNVIIEGQPSSLRHYNRRKAITISADLADGYSLSQALSYLENVVQEQLPSQVTVDYKGESLEFKRSSSSMGLIFILALMVVYLVLAAQFESFIHPFVIILTVPLALTGALGGLIVFDLVIDVYSQIAIIMLIGLASKNGILIVEFINQLRDKGSDFEQAIVDGASQRLRPILMTAITTLAGAIPLMLASGAGWESRHAIGVVIFSGVLVATMMTLVVIPGLYHLLAKHTGSPAEQAEKLAKLEVAYPEVK</sequence>
<feature type="transmembrane region" description="Helical" evidence="1">
    <location>
        <begin position="905"/>
        <end position="926"/>
    </location>
</feature>
<dbReference type="Gene3D" id="3.30.70.1320">
    <property type="entry name" value="Multidrug efflux transporter AcrB pore domain like"/>
    <property type="match status" value="1"/>
</dbReference>
<feature type="transmembrane region" description="Helical" evidence="1">
    <location>
        <begin position="463"/>
        <end position="485"/>
    </location>
</feature>
<gene>
    <name evidence="2" type="ORF">GT360_15595</name>
</gene>
<dbReference type="SUPFAM" id="SSF82866">
    <property type="entry name" value="Multidrug efflux transporter AcrB transmembrane domain"/>
    <property type="match status" value="2"/>
</dbReference>
<protein>
    <submittedName>
        <fullName evidence="2">MMPL family transporter</fullName>
    </submittedName>
</protein>
<dbReference type="GO" id="GO:0005886">
    <property type="term" value="C:plasma membrane"/>
    <property type="evidence" value="ECO:0007669"/>
    <property type="project" value="TreeGrafter"/>
</dbReference>
<keyword evidence="1" id="KW-1133">Transmembrane helix</keyword>
<dbReference type="KEGG" id="vas:GT360_15595"/>
<dbReference type="Pfam" id="PF00873">
    <property type="entry name" value="ACR_tran"/>
    <property type="match status" value="1"/>
</dbReference>
<evidence type="ECO:0000256" key="1">
    <source>
        <dbReference type="SAM" id="Phobius"/>
    </source>
</evidence>
<dbReference type="Gene3D" id="3.30.70.1430">
    <property type="entry name" value="Multidrug efflux transporter AcrB pore domain"/>
    <property type="match status" value="2"/>
</dbReference>
<dbReference type="SUPFAM" id="SSF82714">
    <property type="entry name" value="Multidrug efflux transporter AcrB TolC docking domain, DN and DC subdomains"/>
    <property type="match status" value="2"/>
</dbReference>
<dbReference type="EMBL" id="CP047476">
    <property type="protein sequence ID" value="QIA64985.1"/>
    <property type="molecule type" value="Genomic_DNA"/>
</dbReference>
<feature type="transmembrane region" description="Helical" evidence="1">
    <location>
        <begin position="431"/>
        <end position="451"/>
    </location>
</feature>
<feature type="transmembrane region" description="Helical" evidence="1">
    <location>
        <begin position="12"/>
        <end position="29"/>
    </location>
</feature>
<dbReference type="Gene3D" id="1.20.1640.10">
    <property type="entry name" value="Multidrug efflux transporter AcrB transmembrane domain"/>
    <property type="match status" value="2"/>
</dbReference>
<keyword evidence="3" id="KW-1185">Reference proteome</keyword>
<organism evidence="2 3">
    <name type="scientific">Vibrio astriarenae</name>
    <dbReference type="NCBI Taxonomy" id="1481923"/>
    <lineage>
        <taxon>Bacteria</taxon>
        <taxon>Pseudomonadati</taxon>
        <taxon>Pseudomonadota</taxon>
        <taxon>Gammaproteobacteria</taxon>
        <taxon>Vibrionales</taxon>
        <taxon>Vibrionaceae</taxon>
        <taxon>Vibrio</taxon>
    </lineage>
</organism>
<feature type="transmembrane region" description="Helical" evidence="1">
    <location>
        <begin position="853"/>
        <end position="872"/>
    </location>
</feature>
<feature type="transmembrane region" description="Helical" evidence="1">
    <location>
        <begin position="386"/>
        <end position="411"/>
    </location>
</feature>